<sequence length="389" mass="40247">MGFPGDSPRRQPYVQPDGPSRPPFAPGAPQRPPAWGGRPDGQPDGQPDDRPDGQGESWFGAPSPGHAPRQPDPGPADAPRRAPQPEPPYPGEPARRPGTFEDPGSAGASGGAGASGKAGASRGAGRPKKADRTPRPAKQPWSPYEEGPRALLPTFVAIGVVGVLIAGGVGLAVFAGSGDDSPPGAGDVPAPAAADPAIPANPGGVFGFAEARKTDPHKLALDELFKSKKVRVKGQDYAMTVQRHDKKCKDAAVGATLQKALTQGRCNQFLRASFRDASGKVIGTVGVANLETSAAAAKVVKAVGGKKGSKEYLKVLPGKDKVTKFLGTGEAFVGGWRHGHYAVLVWFQYKDGHMPNASEKKKLNAAAFGVVDATVTPALESRSLTGKRP</sequence>
<feature type="compositionally biased region" description="Low complexity" evidence="1">
    <location>
        <begin position="33"/>
        <end position="45"/>
    </location>
</feature>
<feature type="compositionally biased region" description="Pro residues" evidence="1">
    <location>
        <begin position="70"/>
        <end position="91"/>
    </location>
</feature>
<keyword evidence="3" id="KW-1185">Reference proteome</keyword>
<feature type="compositionally biased region" description="Gly residues" evidence="1">
    <location>
        <begin position="107"/>
        <end position="116"/>
    </location>
</feature>
<organism evidence="2 3">
    <name type="scientific">Planomonospora corallina</name>
    <dbReference type="NCBI Taxonomy" id="1806052"/>
    <lineage>
        <taxon>Bacteria</taxon>
        <taxon>Bacillati</taxon>
        <taxon>Actinomycetota</taxon>
        <taxon>Actinomycetes</taxon>
        <taxon>Streptosporangiales</taxon>
        <taxon>Streptosporangiaceae</taxon>
        <taxon>Planomonospora</taxon>
    </lineage>
</organism>
<evidence type="ECO:0000313" key="2">
    <source>
        <dbReference type="EMBL" id="MFC4057744.1"/>
    </source>
</evidence>
<protein>
    <submittedName>
        <fullName evidence="2">Uncharacterized protein</fullName>
    </submittedName>
</protein>
<name>A0ABV8I4A3_9ACTN</name>
<dbReference type="Proteomes" id="UP001595850">
    <property type="component" value="Unassembled WGS sequence"/>
</dbReference>
<accession>A0ABV8I4A3</accession>
<evidence type="ECO:0000313" key="3">
    <source>
        <dbReference type="Proteomes" id="UP001595850"/>
    </source>
</evidence>
<feature type="region of interest" description="Disordered" evidence="1">
    <location>
        <begin position="1"/>
        <end position="147"/>
    </location>
</feature>
<comment type="caution">
    <text evidence="2">The sequence shown here is derived from an EMBL/GenBank/DDBJ whole genome shotgun (WGS) entry which is preliminary data.</text>
</comment>
<dbReference type="RefSeq" id="WP_377285826.1">
    <property type="nucleotide sequence ID" value="NZ_JBHSBM010000011.1"/>
</dbReference>
<dbReference type="EMBL" id="JBHSBM010000011">
    <property type="protein sequence ID" value="MFC4057744.1"/>
    <property type="molecule type" value="Genomic_DNA"/>
</dbReference>
<feature type="compositionally biased region" description="Pro residues" evidence="1">
    <location>
        <begin position="19"/>
        <end position="32"/>
    </location>
</feature>
<proteinExistence type="predicted"/>
<reference evidence="3" key="1">
    <citation type="journal article" date="2019" name="Int. J. Syst. Evol. Microbiol.">
        <title>The Global Catalogue of Microorganisms (GCM) 10K type strain sequencing project: providing services to taxonomists for standard genome sequencing and annotation.</title>
        <authorList>
            <consortium name="The Broad Institute Genomics Platform"/>
            <consortium name="The Broad Institute Genome Sequencing Center for Infectious Disease"/>
            <person name="Wu L."/>
            <person name="Ma J."/>
        </authorList>
    </citation>
    <scope>NUCLEOTIDE SEQUENCE [LARGE SCALE GENOMIC DNA]</scope>
    <source>
        <strain evidence="3">TBRC 4489</strain>
    </source>
</reference>
<gene>
    <name evidence="2" type="ORF">ACFOWE_05535</name>
</gene>
<evidence type="ECO:0000256" key="1">
    <source>
        <dbReference type="SAM" id="MobiDB-lite"/>
    </source>
</evidence>